<dbReference type="PANTHER" id="PTHR43305:SF1">
    <property type="entry name" value="FAMILY N-ACETYLTRANSFERASE, PUTATIVE (AFU_ORTHOLOGUE AFUA_2G01380)-RELATED"/>
    <property type="match status" value="1"/>
</dbReference>
<dbReference type="PROSITE" id="PS51186">
    <property type="entry name" value="GNAT"/>
    <property type="match status" value="1"/>
</dbReference>
<proteinExistence type="predicted"/>
<dbReference type="AlphaFoldDB" id="A0A8H4N312"/>
<dbReference type="InterPro" id="IPR052777">
    <property type="entry name" value="Acetyltransferase_Enz"/>
</dbReference>
<evidence type="ECO:0000313" key="3">
    <source>
        <dbReference type="EMBL" id="KAF4304166.1"/>
    </source>
</evidence>
<dbReference type="GO" id="GO:0016747">
    <property type="term" value="F:acyltransferase activity, transferring groups other than amino-acyl groups"/>
    <property type="evidence" value="ECO:0007669"/>
    <property type="project" value="InterPro"/>
</dbReference>
<evidence type="ECO:0000256" key="1">
    <source>
        <dbReference type="SAM" id="MobiDB-lite"/>
    </source>
</evidence>
<dbReference type="OrthoDB" id="41532at2759"/>
<evidence type="ECO:0000313" key="4">
    <source>
        <dbReference type="Proteomes" id="UP000572817"/>
    </source>
</evidence>
<dbReference type="SUPFAM" id="SSF55729">
    <property type="entry name" value="Acyl-CoA N-acyltransferases (Nat)"/>
    <property type="match status" value="1"/>
</dbReference>
<feature type="region of interest" description="Disordered" evidence="1">
    <location>
        <begin position="1"/>
        <end position="28"/>
    </location>
</feature>
<keyword evidence="4" id="KW-1185">Reference proteome</keyword>
<name>A0A8H4N312_9PEZI</name>
<dbReference type="PANTHER" id="PTHR43305">
    <property type="entry name" value="FAMILY N-ACETYLTRANSFERASE, PUTATIVE (AFU_ORTHOLOGUE AFUA_2G01380)-RELATED"/>
    <property type="match status" value="1"/>
</dbReference>
<dbReference type="InterPro" id="IPR000182">
    <property type="entry name" value="GNAT_dom"/>
</dbReference>
<dbReference type="Pfam" id="PF00583">
    <property type="entry name" value="Acetyltransf_1"/>
    <property type="match status" value="1"/>
</dbReference>
<gene>
    <name evidence="3" type="ORF">GTA08_BOTSDO08405</name>
</gene>
<dbReference type="Gene3D" id="3.40.630.30">
    <property type="match status" value="1"/>
</dbReference>
<comment type="caution">
    <text evidence="3">The sequence shown here is derived from an EMBL/GenBank/DDBJ whole genome shotgun (WGS) entry which is preliminary data.</text>
</comment>
<organism evidence="3 4">
    <name type="scientific">Botryosphaeria dothidea</name>
    <dbReference type="NCBI Taxonomy" id="55169"/>
    <lineage>
        <taxon>Eukaryota</taxon>
        <taxon>Fungi</taxon>
        <taxon>Dikarya</taxon>
        <taxon>Ascomycota</taxon>
        <taxon>Pezizomycotina</taxon>
        <taxon>Dothideomycetes</taxon>
        <taxon>Dothideomycetes incertae sedis</taxon>
        <taxon>Botryosphaeriales</taxon>
        <taxon>Botryosphaeriaceae</taxon>
        <taxon>Botryosphaeria</taxon>
    </lineage>
</organism>
<feature type="compositionally biased region" description="Low complexity" evidence="1">
    <location>
        <begin position="9"/>
        <end position="26"/>
    </location>
</feature>
<protein>
    <recommendedName>
        <fullName evidence="2">N-acetyltransferase domain-containing protein</fullName>
    </recommendedName>
</protein>
<evidence type="ECO:0000259" key="2">
    <source>
        <dbReference type="PROSITE" id="PS51186"/>
    </source>
</evidence>
<dbReference type="Proteomes" id="UP000572817">
    <property type="component" value="Unassembled WGS sequence"/>
</dbReference>
<dbReference type="InterPro" id="IPR016181">
    <property type="entry name" value="Acyl_CoA_acyltransferase"/>
</dbReference>
<dbReference type="EMBL" id="WWBZ02000051">
    <property type="protein sequence ID" value="KAF4304166.1"/>
    <property type="molecule type" value="Genomic_DNA"/>
</dbReference>
<feature type="domain" description="N-acetyltransferase" evidence="2">
    <location>
        <begin position="30"/>
        <end position="212"/>
    </location>
</feature>
<sequence length="215" mass="23361">MASATSLNASPGPGTPAAASPGGSSTRPEFAIRHARTPDELRATADLFRGYAAWLDIDLSFQSFESELASLPGKYAPENGGEILLAYLSTAGEESLEPIGCIALRDITEAVESFRASSLADDGPTRQAGGRRIGEFKRLYVLPVGRSLGIGNALVEQAIEVARDQGYAELLLDTLPRMQGAQKLYRRHGFRETQKYYDTNLEGTIFMNCSFNHER</sequence>
<accession>A0A8H4N312</accession>
<dbReference type="CDD" id="cd04301">
    <property type="entry name" value="NAT_SF"/>
    <property type="match status" value="1"/>
</dbReference>
<reference evidence="3" key="1">
    <citation type="submission" date="2020-04" db="EMBL/GenBank/DDBJ databases">
        <title>Genome Assembly and Annotation of Botryosphaeria dothidea sdau 11-99, a Latent Pathogen of Apple Fruit Ring Rot in China.</title>
        <authorList>
            <person name="Yu C."/>
            <person name="Diao Y."/>
            <person name="Lu Q."/>
            <person name="Zhao J."/>
            <person name="Cui S."/>
            <person name="Peng C."/>
            <person name="He B."/>
            <person name="Liu H."/>
        </authorList>
    </citation>
    <scope>NUCLEOTIDE SEQUENCE [LARGE SCALE GENOMIC DNA]</scope>
    <source>
        <strain evidence="3">Sdau11-99</strain>
    </source>
</reference>